<keyword evidence="8" id="KW-1185">Reference proteome</keyword>
<reference evidence="7" key="1">
    <citation type="submission" date="2023-04" db="EMBL/GenBank/DDBJ databases">
        <title>Phytophthora fragariaefolia NBRC 109709.</title>
        <authorList>
            <person name="Ichikawa N."/>
            <person name="Sato H."/>
            <person name="Tonouchi N."/>
        </authorList>
    </citation>
    <scope>NUCLEOTIDE SEQUENCE</scope>
    <source>
        <strain evidence="7">NBRC 109709</strain>
    </source>
</reference>
<dbReference type="GO" id="GO:0006357">
    <property type="term" value="P:regulation of transcription by RNA polymerase II"/>
    <property type="evidence" value="ECO:0007669"/>
    <property type="project" value="InterPro"/>
</dbReference>
<comment type="caution">
    <text evidence="7">The sequence shown here is derived from an EMBL/GenBank/DDBJ whole genome shotgun (WGS) entry which is preliminary data.</text>
</comment>
<evidence type="ECO:0000256" key="5">
    <source>
        <dbReference type="ARBA" id="ARBA00023242"/>
    </source>
</evidence>
<dbReference type="GO" id="GO:0016592">
    <property type="term" value="C:mediator complex"/>
    <property type="evidence" value="ECO:0007669"/>
    <property type="project" value="InterPro"/>
</dbReference>
<comment type="subcellular location">
    <subcellularLocation>
        <location evidence="1">Nucleus</location>
    </subcellularLocation>
</comment>
<keyword evidence="5" id="KW-0539">Nucleus</keyword>
<protein>
    <submittedName>
        <fullName evidence="7">Unnamed protein product</fullName>
    </submittedName>
</protein>
<evidence type="ECO:0000256" key="1">
    <source>
        <dbReference type="ARBA" id="ARBA00004123"/>
    </source>
</evidence>
<organism evidence="7 8">
    <name type="scientific">Phytophthora fragariaefolia</name>
    <dbReference type="NCBI Taxonomy" id="1490495"/>
    <lineage>
        <taxon>Eukaryota</taxon>
        <taxon>Sar</taxon>
        <taxon>Stramenopiles</taxon>
        <taxon>Oomycota</taxon>
        <taxon>Peronosporomycetes</taxon>
        <taxon>Peronosporales</taxon>
        <taxon>Peronosporaceae</taxon>
        <taxon>Phytophthora</taxon>
    </lineage>
</organism>
<keyword evidence="4" id="KW-0804">Transcription</keyword>
<gene>
    <name evidence="7" type="ORF">Pfra01_000708900</name>
</gene>
<dbReference type="Proteomes" id="UP001165121">
    <property type="component" value="Unassembled WGS sequence"/>
</dbReference>
<dbReference type="EMBL" id="BSXT01000619">
    <property type="protein sequence ID" value="GMF31187.1"/>
    <property type="molecule type" value="Genomic_DNA"/>
</dbReference>
<sequence>MDALEDTPEDLQILDERNVSVLKAVQFSVFCEELFYTLMKEALQNTSKWTDTAYNISNYVVKKNGREDSAVAADTHISVLQVLDDEIQLRVNERYHLTIKLVDVKSLSKAKDGTVEKTGEVPAGTIADQVQEAEPPVDVKMEVPKVEANQMPISSPAKPRRAASTAYSTPVDSDEAFLTQTCRYTLLLLQQEIRTRHGRKDISRALLYTGLDISTAAGGGVNSGNPGAGGGGAAGMGPASEVDKHDNTPGTLATVLGVLAHNLLKNEVARYMDEMSSVLAFQKLQTSASGRVLDDGLLQPICDSVRGVYVSPRWKTCAYDSTLSAFDLTIGKNFSTEVLISGARILLQTGIASQREVSGVEGLREFVETTVCSQVALALHRDAMSFGLKQSSMNLDRTSVRLVVTGEWDGTCIGEGRVSDSRSVGSIFLEPYFAADGSLAINCLLQAVDASKLASVNATLCRSASGEVHKVEWKRIPGSSDAGKMLWLMQKAGVLGAPFQPATKAKTELSNGSN</sequence>
<dbReference type="PANTHER" id="PTHR13114:SF7">
    <property type="entry name" value="MEDIATOR OF RNA POLYMERASE II TRANSCRIPTION SUBUNIT 17"/>
    <property type="match status" value="1"/>
</dbReference>
<name>A0A9W6UDT9_9STRA</name>
<evidence type="ECO:0000256" key="4">
    <source>
        <dbReference type="ARBA" id="ARBA00023163"/>
    </source>
</evidence>
<comment type="similarity">
    <text evidence="2">Belongs to the Mediator complex subunit 17 family.</text>
</comment>
<evidence type="ECO:0000313" key="8">
    <source>
        <dbReference type="Proteomes" id="UP001165121"/>
    </source>
</evidence>
<feature type="compositionally biased region" description="Gly residues" evidence="6">
    <location>
        <begin position="222"/>
        <end position="235"/>
    </location>
</feature>
<dbReference type="GO" id="GO:0003712">
    <property type="term" value="F:transcription coregulator activity"/>
    <property type="evidence" value="ECO:0007669"/>
    <property type="project" value="InterPro"/>
</dbReference>
<evidence type="ECO:0000313" key="7">
    <source>
        <dbReference type="EMBL" id="GMF31187.1"/>
    </source>
</evidence>
<evidence type="ECO:0000256" key="2">
    <source>
        <dbReference type="ARBA" id="ARBA00005635"/>
    </source>
</evidence>
<proteinExistence type="inferred from homology"/>
<accession>A0A9W6UDT9</accession>
<keyword evidence="3" id="KW-0805">Transcription regulation</keyword>
<dbReference type="PANTHER" id="PTHR13114">
    <property type="entry name" value="MEDIATOR OF RNA POLYMERASE II TRANSCRIPTION SUBUNIT 17"/>
    <property type="match status" value="1"/>
</dbReference>
<dbReference type="InterPro" id="IPR019313">
    <property type="entry name" value="Mediator_Med17"/>
</dbReference>
<dbReference type="AlphaFoldDB" id="A0A9W6UDT9"/>
<dbReference type="GO" id="GO:0070847">
    <property type="term" value="C:core mediator complex"/>
    <property type="evidence" value="ECO:0007669"/>
    <property type="project" value="TreeGrafter"/>
</dbReference>
<feature type="region of interest" description="Disordered" evidence="6">
    <location>
        <begin position="222"/>
        <end position="247"/>
    </location>
</feature>
<evidence type="ECO:0000256" key="3">
    <source>
        <dbReference type="ARBA" id="ARBA00023015"/>
    </source>
</evidence>
<dbReference type="OrthoDB" id="161419at2759"/>
<evidence type="ECO:0000256" key="6">
    <source>
        <dbReference type="SAM" id="MobiDB-lite"/>
    </source>
</evidence>